<proteinExistence type="predicted"/>
<sequence>MWDQLFELDEARRASVRPRGLKRWRWLKPALIALAALLVVVAVVALVVWLLRPEPPSETTSGATESTETTDPQAQRRLAQLLPAGYSPDACTPAAPSAPDAIATVTCGENTDPSGPPRATYTLLSDKAALSDAFDQVVASSTTVVCPGRIQSPGPWRRNATPDQVSGILFCGTQQGRPMVAWTDEASMVLSQVHADEAGPTFPELYAWWSSHS</sequence>
<evidence type="ECO:0000256" key="1">
    <source>
        <dbReference type="SAM" id="Phobius"/>
    </source>
</evidence>
<keyword evidence="1" id="KW-0472">Membrane</keyword>
<reference evidence="2 3" key="1">
    <citation type="submission" date="2015-07" db="EMBL/GenBank/DDBJ databases">
        <title>A draft genome sequence of Mycobacterium wolinskyi.</title>
        <authorList>
            <person name="de Man T.J."/>
            <person name="Perry K.A."/>
            <person name="Coulliette A.D."/>
            <person name="Jensen B."/>
            <person name="Toney N.C."/>
            <person name="Limbago B.M."/>
            <person name="Noble-Wang J."/>
        </authorList>
    </citation>
    <scope>NUCLEOTIDE SEQUENCE [LARGE SCALE GENOMIC DNA]</scope>
    <source>
        <strain evidence="2 3">CDC_01</strain>
    </source>
</reference>
<accession>A0A132PNF3</accession>
<keyword evidence="1" id="KW-0812">Transmembrane</keyword>
<dbReference type="STRING" id="59750.AWC31_03815"/>
<keyword evidence="3" id="KW-1185">Reference proteome</keyword>
<organism evidence="2 3">
    <name type="scientific">Mycolicibacterium wolinskyi</name>
    <dbReference type="NCBI Taxonomy" id="59750"/>
    <lineage>
        <taxon>Bacteria</taxon>
        <taxon>Bacillati</taxon>
        <taxon>Actinomycetota</taxon>
        <taxon>Actinomycetes</taxon>
        <taxon>Mycobacteriales</taxon>
        <taxon>Mycobacteriaceae</taxon>
        <taxon>Mycolicibacterium</taxon>
    </lineage>
</organism>
<dbReference type="Proteomes" id="UP000070612">
    <property type="component" value="Unassembled WGS sequence"/>
</dbReference>
<keyword evidence="1" id="KW-1133">Transmembrane helix</keyword>
<feature type="transmembrane region" description="Helical" evidence="1">
    <location>
        <begin position="30"/>
        <end position="51"/>
    </location>
</feature>
<name>A0A132PNF3_9MYCO</name>
<gene>
    <name evidence="2" type="ORF">AFM11_13570</name>
</gene>
<protein>
    <recommendedName>
        <fullName evidence="4">Serine/threonine protein kinase</fullName>
    </recommendedName>
</protein>
<dbReference type="EMBL" id="LGTW01000007">
    <property type="protein sequence ID" value="KWX23794.1"/>
    <property type="molecule type" value="Genomic_DNA"/>
</dbReference>
<evidence type="ECO:0000313" key="2">
    <source>
        <dbReference type="EMBL" id="KWX23794.1"/>
    </source>
</evidence>
<comment type="caution">
    <text evidence="2">The sequence shown here is derived from an EMBL/GenBank/DDBJ whole genome shotgun (WGS) entry which is preliminary data.</text>
</comment>
<dbReference type="PATRIC" id="fig|59750.3.peg.6809"/>
<evidence type="ECO:0000313" key="3">
    <source>
        <dbReference type="Proteomes" id="UP000070612"/>
    </source>
</evidence>
<evidence type="ECO:0008006" key="4">
    <source>
        <dbReference type="Google" id="ProtNLM"/>
    </source>
</evidence>
<dbReference type="AlphaFoldDB" id="A0A132PNF3"/>